<evidence type="ECO:0000313" key="2">
    <source>
        <dbReference type="Proteomes" id="UP000623687"/>
    </source>
</evidence>
<dbReference type="RefSeq" id="XP_036629368.1">
    <property type="nucleotide sequence ID" value="XM_036777940.1"/>
</dbReference>
<evidence type="ECO:0000313" key="1">
    <source>
        <dbReference type="EMBL" id="KAF7426064.1"/>
    </source>
</evidence>
<accession>A0A8H6ZRB1</accession>
<dbReference type="OrthoDB" id="3101832at2759"/>
<protein>
    <submittedName>
        <fullName evidence="1">Uncharacterized protein</fullName>
    </submittedName>
</protein>
<reference evidence="1" key="1">
    <citation type="submission" date="2019-07" db="EMBL/GenBank/DDBJ databases">
        <authorList>
            <person name="Palmer J.M."/>
        </authorList>
    </citation>
    <scope>NUCLEOTIDE SEQUENCE</scope>
    <source>
        <strain evidence="1">PC9</strain>
    </source>
</reference>
<dbReference type="GeneID" id="59378247"/>
<dbReference type="AlphaFoldDB" id="A0A8H6ZRB1"/>
<name>A0A8H6ZRB1_PLEOS</name>
<dbReference type="Proteomes" id="UP000623687">
    <property type="component" value="Unassembled WGS sequence"/>
</dbReference>
<sequence length="461" mass="50757">MLTIEENNTTVGSTVTDDILATDLPTMQSSVLSLVESPLSSVPPSPSPEANDTTANVVDVGAITPEINEGLAELLETIMAHLESNPSTEEAPPLSIPTEPEPCMDEGPSQSLVPISTHPFANVTVYLTVMLPPNRLDNFFCPNLLSSVTDNIPLDLVLQAVRHQHPGIFQELQGNVPDINLHLATSHIPIPLVGDDTLRLRQGVQPLGRLAEAFSSSYPLRFAAMDAPETSMLYTTNFCVMDPESKLVVLHIYFRTVYMPSLSDQLQRNWLAGPSIIPVTTEPFEDASHAITERLNSLYPSGKASLLQLNAKVFGTAYTKIRTVRIIDTIMDQLNMSLSSRHEGHLADGTPVSEELLYEWAGLQSGTYQNSRTFAKKAYCLWKTLEARTVTLSLATEQISHLAILKRLFASQEISARWKRESGIDNVTKQTAGLKKSAVEKMIDAWTRTEALDEYGTISWE</sequence>
<gene>
    <name evidence="1" type="ORF">PC9H_008429</name>
</gene>
<comment type="caution">
    <text evidence="1">The sequence shown here is derived from an EMBL/GenBank/DDBJ whole genome shotgun (WGS) entry which is preliminary data.</text>
</comment>
<dbReference type="EMBL" id="JACETU010000006">
    <property type="protein sequence ID" value="KAF7426064.1"/>
    <property type="molecule type" value="Genomic_DNA"/>
</dbReference>
<proteinExistence type="predicted"/>
<organism evidence="1 2">
    <name type="scientific">Pleurotus ostreatus</name>
    <name type="common">Oyster mushroom</name>
    <name type="synonym">White-rot fungus</name>
    <dbReference type="NCBI Taxonomy" id="5322"/>
    <lineage>
        <taxon>Eukaryota</taxon>
        <taxon>Fungi</taxon>
        <taxon>Dikarya</taxon>
        <taxon>Basidiomycota</taxon>
        <taxon>Agaricomycotina</taxon>
        <taxon>Agaricomycetes</taxon>
        <taxon>Agaricomycetidae</taxon>
        <taxon>Agaricales</taxon>
        <taxon>Pleurotineae</taxon>
        <taxon>Pleurotaceae</taxon>
        <taxon>Pleurotus</taxon>
    </lineage>
</organism>
<keyword evidence="2" id="KW-1185">Reference proteome</keyword>
<dbReference type="VEuPathDB" id="FungiDB:PC9H_008429"/>